<dbReference type="RefSeq" id="XP_060289459.1">
    <property type="nucleotide sequence ID" value="XM_060435532.1"/>
</dbReference>
<organism evidence="2 3">
    <name type="scientific">Lasiosphaeria miniovina</name>
    <dbReference type="NCBI Taxonomy" id="1954250"/>
    <lineage>
        <taxon>Eukaryota</taxon>
        <taxon>Fungi</taxon>
        <taxon>Dikarya</taxon>
        <taxon>Ascomycota</taxon>
        <taxon>Pezizomycotina</taxon>
        <taxon>Sordariomycetes</taxon>
        <taxon>Sordariomycetidae</taxon>
        <taxon>Sordariales</taxon>
        <taxon>Lasiosphaeriaceae</taxon>
        <taxon>Lasiosphaeria</taxon>
    </lineage>
</organism>
<feature type="chain" id="PRO_5041423673" description="Secreted protein" evidence="1">
    <location>
        <begin position="21"/>
        <end position="261"/>
    </location>
</feature>
<keyword evidence="1" id="KW-0732">Signal</keyword>
<evidence type="ECO:0008006" key="4">
    <source>
        <dbReference type="Google" id="ProtNLM"/>
    </source>
</evidence>
<evidence type="ECO:0000313" key="2">
    <source>
        <dbReference type="EMBL" id="KAK0701795.1"/>
    </source>
</evidence>
<reference evidence="2" key="1">
    <citation type="submission" date="2023-06" db="EMBL/GenBank/DDBJ databases">
        <title>Genome-scale phylogeny and comparative genomics of the fungal order Sordariales.</title>
        <authorList>
            <consortium name="Lawrence Berkeley National Laboratory"/>
            <person name="Hensen N."/>
            <person name="Bonometti L."/>
            <person name="Westerberg I."/>
            <person name="Brannstrom I.O."/>
            <person name="Guillou S."/>
            <person name="Cros-Aarteil S."/>
            <person name="Calhoun S."/>
            <person name="Haridas S."/>
            <person name="Kuo A."/>
            <person name="Mondo S."/>
            <person name="Pangilinan J."/>
            <person name="Riley R."/>
            <person name="LaButti K."/>
            <person name="Andreopoulos B."/>
            <person name="Lipzen A."/>
            <person name="Chen C."/>
            <person name="Yanf M."/>
            <person name="Daum C."/>
            <person name="Ng V."/>
            <person name="Clum A."/>
            <person name="Steindorff A."/>
            <person name="Ohm R."/>
            <person name="Martin F."/>
            <person name="Silar P."/>
            <person name="Natvig D."/>
            <person name="Lalanne C."/>
            <person name="Gautier V."/>
            <person name="Ament-velasquez S.L."/>
            <person name="Kruys A."/>
            <person name="Hutchinson M.I."/>
            <person name="Powell A.J."/>
            <person name="Barry K."/>
            <person name="Miller A.N."/>
            <person name="Grigoriev I.V."/>
            <person name="Debuchy R."/>
            <person name="Gladieux P."/>
            <person name="Thoren M.H."/>
            <person name="Johannesson H."/>
        </authorList>
    </citation>
    <scope>NUCLEOTIDE SEQUENCE</scope>
    <source>
        <strain evidence="2">SMH2392-1A</strain>
    </source>
</reference>
<proteinExistence type="predicted"/>
<dbReference type="AlphaFoldDB" id="A0AA40DG43"/>
<evidence type="ECO:0000256" key="1">
    <source>
        <dbReference type="SAM" id="SignalP"/>
    </source>
</evidence>
<evidence type="ECO:0000313" key="3">
    <source>
        <dbReference type="Proteomes" id="UP001172101"/>
    </source>
</evidence>
<sequence length="261" mass="29299">MFSFFLFLPLSFYPSSPVSLFPFRSVRFLSYFLPEAKVMIPAEATYFRTRLSDLLLRTAWGLGSFPTPLPFPPVDGWERGRRIILPFLSSQFCGMFGLGEKCAARVWVAQHTKGHSKRRPRPSASIVIVPVSQIFSPYGFSAGAIPRYESLPPIPPFGIVCPPSGVTAPARPHAHTQRDRDIRRRGEIEATKEAPMHVRSDGYVTARAAAHMDLSQRIHSVPLTEITITPVCYFATMLTHKRNNEVRAKPIGYLLTWLGLT</sequence>
<protein>
    <recommendedName>
        <fullName evidence="4">Secreted protein</fullName>
    </recommendedName>
</protein>
<name>A0AA40DG43_9PEZI</name>
<dbReference type="Proteomes" id="UP001172101">
    <property type="component" value="Unassembled WGS sequence"/>
</dbReference>
<dbReference type="GeneID" id="85318802"/>
<dbReference type="EMBL" id="JAUIRO010000009">
    <property type="protein sequence ID" value="KAK0701795.1"/>
    <property type="molecule type" value="Genomic_DNA"/>
</dbReference>
<accession>A0AA40DG43</accession>
<keyword evidence="3" id="KW-1185">Reference proteome</keyword>
<feature type="signal peptide" evidence="1">
    <location>
        <begin position="1"/>
        <end position="20"/>
    </location>
</feature>
<gene>
    <name evidence="2" type="ORF">B0T26DRAFT_530621</name>
</gene>
<comment type="caution">
    <text evidence="2">The sequence shown here is derived from an EMBL/GenBank/DDBJ whole genome shotgun (WGS) entry which is preliminary data.</text>
</comment>